<protein>
    <recommendedName>
        <fullName evidence="3">DUF4283 domain-containing protein</fullName>
    </recommendedName>
</protein>
<sequence length="184" mass="21653">MEDLEVEWRKFKLMTKEEENNVNVKTIRAGFKNIWRLRKGLVVMELDKNLFVIQFFSIKDKEFVLNKARFWAKAYKVPAICQTSSFAKFPGDRIGSVASCKEENMGINMKVKGRPIWIYFKCLKLEDFCHGYEQLHHLIKACEEVDPDILWRIYRNEVFERKLGIGGDLKLREKSPNSPSSRVT</sequence>
<evidence type="ECO:0000313" key="1">
    <source>
        <dbReference type="EMBL" id="KAJ8421907.1"/>
    </source>
</evidence>
<accession>A0A9Q1JFC9</accession>
<comment type="caution">
    <text evidence="1">The sequence shown here is derived from an EMBL/GenBank/DDBJ whole genome shotgun (WGS) entry which is preliminary data.</text>
</comment>
<gene>
    <name evidence="1" type="ORF">Cgig2_013809</name>
</gene>
<name>A0A9Q1JFC9_9CARY</name>
<dbReference type="OrthoDB" id="1750606at2759"/>
<reference evidence="1" key="1">
    <citation type="submission" date="2022-04" db="EMBL/GenBank/DDBJ databases">
        <title>Carnegiea gigantea Genome sequencing and assembly v2.</title>
        <authorList>
            <person name="Copetti D."/>
            <person name="Sanderson M.J."/>
            <person name="Burquez A."/>
            <person name="Wojciechowski M.F."/>
        </authorList>
    </citation>
    <scope>NUCLEOTIDE SEQUENCE</scope>
    <source>
        <strain evidence="1">SGP5-SGP5p</strain>
        <tissue evidence="1">Aerial part</tissue>
    </source>
</reference>
<proteinExistence type="predicted"/>
<dbReference type="AlphaFoldDB" id="A0A9Q1JFC9"/>
<dbReference type="Proteomes" id="UP001153076">
    <property type="component" value="Unassembled WGS sequence"/>
</dbReference>
<keyword evidence="2" id="KW-1185">Reference proteome</keyword>
<organism evidence="1 2">
    <name type="scientific">Carnegiea gigantea</name>
    <dbReference type="NCBI Taxonomy" id="171969"/>
    <lineage>
        <taxon>Eukaryota</taxon>
        <taxon>Viridiplantae</taxon>
        <taxon>Streptophyta</taxon>
        <taxon>Embryophyta</taxon>
        <taxon>Tracheophyta</taxon>
        <taxon>Spermatophyta</taxon>
        <taxon>Magnoliopsida</taxon>
        <taxon>eudicotyledons</taxon>
        <taxon>Gunneridae</taxon>
        <taxon>Pentapetalae</taxon>
        <taxon>Caryophyllales</taxon>
        <taxon>Cactineae</taxon>
        <taxon>Cactaceae</taxon>
        <taxon>Cactoideae</taxon>
        <taxon>Echinocereeae</taxon>
        <taxon>Carnegiea</taxon>
    </lineage>
</organism>
<evidence type="ECO:0000313" key="2">
    <source>
        <dbReference type="Proteomes" id="UP001153076"/>
    </source>
</evidence>
<dbReference type="EMBL" id="JAKOGI010002479">
    <property type="protein sequence ID" value="KAJ8421907.1"/>
    <property type="molecule type" value="Genomic_DNA"/>
</dbReference>
<evidence type="ECO:0008006" key="3">
    <source>
        <dbReference type="Google" id="ProtNLM"/>
    </source>
</evidence>